<dbReference type="STRING" id="105984.A0A427YA13"/>
<dbReference type="Gene3D" id="1.25.40.10">
    <property type="entry name" value="Tetratricopeptide repeat domain"/>
    <property type="match status" value="1"/>
</dbReference>
<dbReference type="Pfam" id="PF00575">
    <property type="entry name" value="S1"/>
    <property type="match status" value="4"/>
</dbReference>
<keyword evidence="4" id="KW-0677">Repeat</keyword>
<dbReference type="OrthoDB" id="412781at2759"/>
<dbReference type="SMART" id="SM00316">
    <property type="entry name" value="S1"/>
    <property type="match status" value="10"/>
</dbReference>
<feature type="domain" description="S1 motif" evidence="7">
    <location>
        <begin position="443"/>
        <end position="517"/>
    </location>
</feature>
<feature type="compositionally biased region" description="Acidic residues" evidence="6">
    <location>
        <begin position="1170"/>
        <end position="1181"/>
    </location>
</feature>
<dbReference type="InterPro" id="IPR012340">
    <property type="entry name" value="NA-bd_OB-fold"/>
</dbReference>
<evidence type="ECO:0000259" key="7">
    <source>
        <dbReference type="PROSITE" id="PS50126"/>
    </source>
</evidence>
<dbReference type="InterPro" id="IPR055430">
    <property type="entry name" value="HAT_Syf1_CNRKL1_C"/>
</dbReference>
<name>A0A427YA13_9TREE</name>
<dbReference type="InterPro" id="IPR003107">
    <property type="entry name" value="HAT"/>
</dbReference>
<evidence type="ECO:0000313" key="8">
    <source>
        <dbReference type="EMBL" id="RSH87855.1"/>
    </source>
</evidence>
<feature type="domain" description="S1 motif" evidence="7">
    <location>
        <begin position="707"/>
        <end position="781"/>
    </location>
</feature>
<feature type="region of interest" description="Disordered" evidence="6">
    <location>
        <begin position="1158"/>
        <end position="1195"/>
    </location>
</feature>
<dbReference type="FunFam" id="2.40.50.140:FF:000103">
    <property type="entry name" value="protein RRP5 homolog"/>
    <property type="match status" value="2"/>
</dbReference>
<evidence type="ECO:0000256" key="2">
    <source>
        <dbReference type="ARBA" id="ARBA00011524"/>
    </source>
</evidence>
<dbReference type="InterPro" id="IPR011990">
    <property type="entry name" value="TPR-like_helical_dom_sf"/>
</dbReference>
<feature type="domain" description="S1 motif" evidence="7">
    <location>
        <begin position="895"/>
        <end position="962"/>
    </location>
</feature>
<feature type="domain" description="S1 motif" evidence="7">
    <location>
        <begin position="253"/>
        <end position="326"/>
    </location>
</feature>
<dbReference type="CDD" id="cd05697">
    <property type="entry name" value="S1_Rrp5_repeat_hs5"/>
    <property type="match status" value="1"/>
</dbReference>
<feature type="domain" description="S1 motif" evidence="7">
    <location>
        <begin position="623"/>
        <end position="692"/>
    </location>
</feature>
<dbReference type="SUPFAM" id="SSF50249">
    <property type="entry name" value="Nucleic acid-binding proteins"/>
    <property type="match status" value="8"/>
</dbReference>
<feature type="region of interest" description="Disordered" evidence="6">
    <location>
        <begin position="1061"/>
        <end position="1144"/>
    </location>
</feature>
<dbReference type="PANTHER" id="PTHR23270:SF10">
    <property type="entry name" value="PROTEIN RRP5 HOMOLOG"/>
    <property type="match status" value="1"/>
</dbReference>
<feature type="domain" description="S1 motif" evidence="7">
    <location>
        <begin position="983"/>
        <end position="1056"/>
    </location>
</feature>
<gene>
    <name evidence="8" type="primary">RRP5</name>
    <name evidence="8" type="ORF">EHS24_000373</name>
</gene>
<dbReference type="FunFam" id="2.40.50.140:FF:000289">
    <property type="entry name" value="Chromosome 1, whole genome shotgun sequence"/>
    <property type="match status" value="1"/>
</dbReference>
<feature type="domain" description="S1 motif" evidence="7">
    <location>
        <begin position="342"/>
        <end position="418"/>
    </location>
</feature>
<proteinExistence type="predicted"/>
<keyword evidence="5" id="KW-0539">Nucleus</keyword>
<keyword evidence="3" id="KW-0698">rRNA processing</keyword>
<feature type="region of interest" description="Disordered" evidence="6">
    <location>
        <begin position="1"/>
        <end position="33"/>
    </location>
</feature>
<dbReference type="GO" id="GO:0006364">
    <property type="term" value="P:rRNA processing"/>
    <property type="evidence" value="ECO:0007669"/>
    <property type="project" value="UniProtKB-KW"/>
</dbReference>
<dbReference type="SMART" id="SM00386">
    <property type="entry name" value="HAT"/>
    <property type="match status" value="6"/>
</dbReference>
<dbReference type="EMBL" id="RSCE01000001">
    <property type="protein sequence ID" value="RSH87855.1"/>
    <property type="molecule type" value="Genomic_DNA"/>
</dbReference>
<feature type="compositionally biased region" description="Acidic residues" evidence="6">
    <location>
        <begin position="170"/>
        <end position="185"/>
    </location>
</feature>
<reference evidence="8 9" key="1">
    <citation type="submission" date="2018-11" db="EMBL/GenBank/DDBJ databases">
        <title>Genome sequence of Apiotrichum porosum DSM 27194.</title>
        <authorList>
            <person name="Aliyu H."/>
            <person name="Gorte O."/>
            <person name="Ochsenreither K."/>
        </authorList>
    </citation>
    <scope>NUCLEOTIDE SEQUENCE [LARGE SCALE GENOMIC DNA]</scope>
    <source>
        <strain evidence="8 9">DSM 27194</strain>
    </source>
</reference>
<dbReference type="GeneID" id="39584916"/>
<keyword evidence="9" id="KW-1185">Reference proteome</keyword>
<accession>A0A427YA13</accession>
<comment type="subcellular location">
    <subcellularLocation>
        <location evidence="1">Nucleus</location>
        <location evidence="1">Nucleolus</location>
    </subcellularLocation>
</comment>
<evidence type="ECO:0000256" key="5">
    <source>
        <dbReference type="ARBA" id="ARBA00023242"/>
    </source>
</evidence>
<dbReference type="FunFam" id="2.40.50.140:FF:000155">
    <property type="entry name" value="rRNA biogenesis protein RRP5"/>
    <property type="match status" value="1"/>
</dbReference>
<dbReference type="FunFam" id="1.25.40.10:FF:000727">
    <property type="entry name" value="Chromosome 1, whole genome shotgun sequence"/>
    <property type="match status" value="1"/>
</dbReference>
<dbReference type="Gene3D" id="2.40.50.140">
    <property type="entry name" value="Nucleic acid-binding proteins"/>
    <property type="match status" value="8"/>
</dbReference>
<dbReference type="GO" id="GO:0003723">
    <property type="term" value="F:RNA binding"/>
    <property type="evidence" value="ECO:0007669"/>
    <property type="project" value="TreeGrafter"/>
</dbReference>
<comment type="subunit">
    <text evidence="2">Associated with the spliceosome.</text>
</comment>
<feature type="domain" description="S1 motif" evidence="7">
    <location>
        <begin position="534"/>
        <end position="603"/>
    </location>
</feature>
<dbReference type="InterPro" id="IPR003029">
    <property type="entry name" value="S1_domain"/>
</dbReference>
<dbReference type="CDD" id="cd05693">
    <property type="entry name" value="S1_Rrp5_repeat_hs1_sc1"/>
    <property type="match status" value="1"/>
</dbReference>
<dbReference type="InterPro" id="IPR048059">
    <property type="entry name" value="Rrp5_S1_rpt_hs1_sc1"/>
</dbReference>
<dbReference type="SUPFAM" id="SSF48452">
    <property type="entry name" value="TPR-like"/>
    <property type="match status" value="2"/>
</dbReference>
<dbReference type="CDD" id="cd05707">
    <property type="entry name" value="S1_Rrp5_repeat_sc11"/>
    <property type="match status" value="1"/>
</dbReference>
<evidence type="ECO:0000256" key="1">
    <source>
        <dbReference type="ARBA" id="ARBA00004604"/>
    </source>
</evidence>
<dbReference type="PANTHER" id="PTHR23270">
    <property type="entry name" value="PROGRAMMED CELL DEATH PROTEIN 11 PRE-RRNA PROCESSING PROTEIN RRP5"/>
    <property type="match status" value="1"/>
</dbReference>
<feature type="compositionally biased region" description="Low complexity" evidence="6">
    <location>
        <begin position="1135"/>
        <end position="1144"/>
    </location>
</feature>
<feature type="domain" description="S1 motif" evidence="7">
    <location>
        <begin position="801"/>
        <end position="869"/>
    </location>
</feature>
<evidence type="ECO:0000256" key="6">
    <source>
        <dbReference type="SAM" id="MobiDB-lite"/>
    </source>
</evidence>
<sequence>MAPPSKKRSQPGGDSPSAKKPRTEWEAPRPTPAFKSSLLIEEVDFPRGGGSALTGLEMKQARAEGMREAEAEMGGSKKKVRQISERHAKRMKKATGGKDAAARAERDKDTIRVEELSYKRLTPGTMVLARVHTVLPLHIVVSLPNNLLGHVPITEVSGALTAALNADMEAMSEDENEDDEEDEEKEGAPELPDIFTPGQYIPAKVINNFPTASQAFIAQYPISETTRLAARVELTLVPEKINSEVAKADLAAGFRITGEVLSLEDKGYRVGLGLDADAGLAGVEGFVSLEEVEKNVPAQKLVPGQLIATVVKELKAGGRVVHLSLDQQTLIHSALTEVSTIGSLLPGSLVSTLITAIVPSGLNVKICGFFDGTIELAHLGIGEDDIEDRFKLGKKIKARILFDTVASGSERRFALSVLPHIFNLTSPLTGYEQIPLEKAIPIGTTLQSVKVIRVMPDWGVVCRTSDGIDGFTHISHLSNERIASLSFATTQFKVGTYHRARVIGHSPLDGVLLLSFEQKVLDQVFMSVSELNVGRGLKGTVRKLTDKGLFVDIQGSVDGVVWPLHYADIRLKHPEKRFKVGSTVRTRVFAIDRARNRVVLTLKKSLVESQHDMPVGLEWMHPGQIAAAVVSKILDKGCIVDLFGGLRAFVPLSEASQNFVTNLADIFFVGKPVNVRITEIDMVNNKLVGSIRQALPSAIAAEKLELGADVHGIVAQIHAEQVVVTLVPSQVTALLSLANLSNHRGMGIAELRASIKTGEKLDDLMVVSKNAISGLIILANKRKTPTGISGPTRNIGEIAAGDVVPGRIIAVTPQGAMVKLGGKERGRVHPADSSDDLALAAGDGCLRVDENVLCYVLKIDGKNIDLSTRRSRVQPEAGSAVVDTEVTDISELKAGQTIRGLVRSVADNGLFVSLSRNVVARVMIKELFDDFVKDWKSRFQVNQLVSGKIVSTDKGRVEMTLRTKTRANDKKTTKLTLADFTEGQKITATVKRVETFGLFLRPENSNLSGLCHRSEISDDKKADVAQALNGFREGDTVKAVVLSIDTEKNKINFSIKASHFGEDFGDAQDDDDDEEDEDEDEDVKEDMDMDEVADDDEDEDEDDDEDEGSDDEELQLLGSDDEPMEESDDDDEEPAPASSSKASKKTAAAASAALSLAGGFDWSGGAAGKDEDESDSDSDSDEPVKPTSKAAGKKKAVDLAATAAGEGAPESASDFERALLASPNSSFLWIQYMSFQLQLHEVDKGRAIGRQALERINFREEEEKLNVWMALINLELGFGTAESADKVFKEAVQYNDARTVYARYIDALVMTGKDAEDTLKKMLKKFSAFPDTWAKFVDYYLKKGDVEAARALLPRALQSLDKSKHVEMTEKMAVLEFKHGDAERGKTLFEGILSRYPKRLDVWNVYIDQVAKAGDIGGVRGLVERALAQKLTAKKAKFLFKKWLSLEARIGDAAGADKAKTVAREWVMANTKQEEESEEESD</sequence>
<dbReference type="Proteomes" id="UP000279236">
    <property type="component" value="Unassembled WGS sequence"/>
</dbReference>
<dbReference type="PROSITE" id="PS50126">
    <property type="entry name" value="S1"/>
    <property type="match status" value="9"/>
</dbReference>
<evidence type="ECO:0000256" key="4">
    <source>
        <dbReference type="ARBA" id="ARBA00022737"/>
    </source>
</evidence>
<dbReference type="GO" id="GO:0032040">
    <property type="term" value="C:small-subunit processome"/>
    <property type="evidence" value="ECO:0007669"/>
    <property type="project" value="TreeGrafter"/>
</dbReference>
<dbReference type="Pfam" id="PF23231">
    <property type="entry name" value="HAT_Syf1_CNRKL1_C"/>
    <property type="match status" value="1"/>
</dbReference>
<feature type="compositionally biased region" description="Acidic residues" evidence="6">
    <location>
        <begin position="1063"/>
        <end position="1134"/>
    </location>
</feature>
<protein>
    <submittedName>
        <fullName evidence="8">rRNA bioproteinsis protein rrp5</fullName>
    </submittedName>
</protein>
<evidence type="ECO:0000256" key="3">
    <source>
        <dbReference type="ARBA" id="ARBA00022552"/>
    </source>
</evidence>
<dbReference type="RefSeq" id="XP_028480063.1">
    <property type="nucleotide sequence ID" value="XM_028616206.1"/>
</dbReference>
<organism evidence="8 9">
    <name type="scientific">Apiotrichum porosum</name>
    <dbReference type="NCBI Taxonomy" id="105984"/>
    <lineage>
        <taxon>Eukaryota</taxon>
        <taxon>Fungi</taxon>
        <taxon>Dikarya</taxon>
        <taxon>Basidiomycota</taxon>
        <taxon>Agaricomycotina</taxon>
        <taxon>Tremellomycetes</taxon>
        <taxon>Trichosporonales</taxon>
        <taxon>Trichosporonaceae</taxon>
        <taxon>Apiotrichum</taxon>
    </lineage>
</organism>
<evidence type="ECO:0000313" key="9">
    <source>
        <dbReference type="Proteomes" id="UP000279236"/>
    </source>
</evidence>
<feature type="region of interest" description="Disordered" evidence="6">
    <location>
        <begin position="169"/>
        <end position="192"/>
    </location>
</feature>
<comment type="caution">
    <text evidence="8">The sequence shown here is derived from an EMBL/GenBank/DDBJ whole genome shotgun (WGS) entry which is preliminary data.</text>
</comment>
<dbReference type="InterPro" id="IPR045209">
    <property type="entry name" value="Rrp5"/>
</dbReference>